<feature type="region of interest" description="Disordered" evidence="2">
    <location>
        <begin position="2000"/>
        <end position="2033"/>
    </location>
</feature>
<feature type="coiled-coil region" evidence="1">
    <location>
        <begin position="1323"/>
        <end position="1415"/>
    </location>
</feature>
<evidence type="ECO:0000313" key="4">
    <source>
        <dbReference type="EMBL" id="TPP46608.1"/>
    </source>
</evidence>
<accession>A0A504XG04</accession>
<organism evidence="4 5">
    <name type="scientific">Leishmania donovani</name>
    <dbReference type="NCBI Taxonomy" id="5661"/>
    <lineage>
        <taxon>Eukaryota</taxon>
        <taxon>Discoba</taxon>
        <taxon>Euglenozoa</taxon>
        <taxon>Kinetoplastea</taxon>
        <taxon>Metakinetoplastina</taxon>
        <taxon>Trypanosomatida</taxon>
        <taxon>Trypanosomatidae</taxon>
        <taxon>Leishmaniinae</taxon>
        <taxon>Leishmania</taxon>
    </lineage>
</organism>
<feature type="region of interest" description="Disordered" evidence="2">
    <location>
        <begin position="1663"/>
        <end position="1691"/>
    </location>
</feature>
<proteinExistence type="predicted"/>
<feature type="compositionally biased region" description="Acidic residues" evidence="2">
    <location>
        <begin position="2180"/>
        <end position="2194"/>
    </location>
</feature>
<dbReference type="VEuPathDB" id="TriTrypDB:LdCL_100012700"/>
<feature type="chain" id="PRO_5021309621" evidence="3">
    <location>
        <begin position="22"/>
        <end position="2194"/>
    </location>
</feature>
<feature type="compositionally biased region" description="Polar residues" evidence="2">
    <location>
        <begin position="2051"/>
        <end position="2071"/>
    </location>
</feature>
<gene>
    <name evidence="4" type="ORF">CGC21_23575</name>
</gene>
<feature type="region of interest" description="Disordered" evidence="2">
    <location>
        <begin position="968"/>
        <end position="988"/>
    </location>
</feature>
<sequence length="2194" mass="238179">MFPPPRLWLVVLWIFVAAGHCACMAAEGKLQPPYTKPVIQTRHDDAVHPESGAYASVLPVSLNATVADPFLTPATLMEGVRSTGKAITPQHIFTNAALRLVFDVPNPGLDFVINLTSAQYPLLQDPNGTLWRSVLPSKIEVVKQSSKYTYDVGNLNLRSYQSQSESVEVVAGAPAADAECFTLKACCAVNSSYYQKYELVDSPVPPYVCTGVPIPYLLRHFTFGVDSTVKFREAAEGASCEMKANRWTEESATCTANLNAVLAGVTASPPHRLPSRAFSLCRQGDNLTNSESGSSPIPVVITAFCSESRCIGYTPANYRSDRSTCLNYPLGFYTSADENNTNQFSSFEDNAAAFWPYLFNDCKWIDDVTMSSPTTIQDISLQCDVPASTGWSLSYENFSAHLTDTIAPLFPIGRPTRVAGQYASPTDKDTILFELEYVSFSSFKAGRWTFRICTTRQCATSTVPVAGDTGHYPNVMRVNVSASKLGLSASPHEPAVGVEVYSATTPTTSPFRTLLAPSVVYVDKAATPLSQDTVNMTLARDPPERVPSPYDASTSGRTTSRVLCEGDYRFSTVTNNCQPLTDEDCATKYRGRRSKFDPVARACAYPVPPLNGPLVFKPLAEPKPPRTYSPEELRAILKTVKLPQFLRTMEKSYEDYERQMARWEGRSVRFPPGRAAAAEDTDVVAVAAADESAVTYINESPMPGARGLSVTCIAATCVLWTVALLRDVLEKLFGLGPWHDQRRCAFFAGAVNCWHWLSGACAEGHNEARPRQRRATSNTTATPTTAQPSAPRSATQSGQSGQHANPALQKRKGKGATFTADTPLQSTRKSPHGAPREPVTSAPFQPRDPTATPQREKQDGGQKRHLPRTHNSRDAEREHRQSVSAGTTGPASSWGDARHYVSAAHPPAYDVFGFSEAPHAPFGSGAGFAAPGDMPFLGGDYTGQRVWLSDEGVGLGYVPAAFARPHSTSSHRCHSCPSSPYPTSSPPSPEWHPFEDVYPTVPSPCYAPYDAPLPEFSLNPSSTSYPGFARAAPPSPFAGFDAFPPVSSVRQSSRVEVLSSDTDGAHGDNRAAEAPSPAASASPYPPPPFSTMQHTSASPATTPQASPSPAHSSAAIEELLRENTALKARLQLSDEQRVTQEVLREQLHRFFECVEAHEQASQRVLTDQRQDDGEKSNAPDDGAGVARPSFMSAAVSEVLRRMQEEKQQAEAALAQLQSDTVAPLHAQLEAMEKEKQQLVARVAELEMSMSSTPAPPLMAELRQLRETEALLRQQLQECQASTAATVGTFRSTVENGLLAARQVPELIHAMETIKENVRTNQTMQAAQRVLLEEMERRHAIEREIEETYRREETKVLRERIASLKDEVSAAAEREAAFASERGAMEAQLAAAQDSIRQLTQQHSEEQVALAQKRQRAEQDASSNPTSIRGELTKFWYEGRDRIRELERQLQTMHTAEANLRVSQGRVAQLEQRKAALLGNLAALAAEVDRRREEEKKLRAQCAGVEAERDRLLMSVAKTTGSHISETELRDCCRTIREAATRVAAASATVVADPQAIEEALRRAQKLKSEVAQLQRQKDQLQRFLELHEDRVRALLEQEALLLVRDSKGGPATATSPQMGSNTAIKGAPESASTTAFSLPQFLEHIRQGANDVFLQNEDAAVRAVRPGGKRGSNRHANASGEVSHDSSVTPHRDSFLSLHQQFVQSQERLLASHRDLLEARNENRRIQAELDSTRSEHAAAAATEEKARRSLEAANAALTHRTTSLTNELQELQRHYTSAVTMVRTTLEGLSNVLQLYHQSELHAEKLREMVQQERRDMSDMLRREAASWSVGTGTDGHTNAQEAQHSAAAERITAALRDMGAYIAEAVAETTRQATQDQTSYIGKLVKAIQQQEERVQAAKAAFEASAQAQARSLADRISAAQQQWESEWKAKYQAMEAERMQSVMQQHASVVLQRALEQAVTTPAAASSAASPNSTASVPPEVEESAVHMADTLQTAAAATSVAPAGAPAPPASTATSLATDAQPPQSLTPPSIIATAKISNAGAELRTVSSSTVKENDGAETSTSSPQLLSAPAVSAPATDSDALAAEHATREAPAENEEAEASTQEAEISGDSGPSAPWDEEHPTSHPATPDAQLDETDVQAEPQESMEDATAGASQRGAEEENEEALPSPPSSGSEEGDEQEEKNSEEDA</sequence>
<feature type="compositionally biased region" description="Polar residues" evidence="2">
    <location>
        <begin position="882"/>
        <end position="891"/>
    </location>
</feature>
<feature type="coiled-coil region" evidence="1">
    <location>
        <begin position="1452"/>
        <end position="1507"/>
    </location>
</feature>
<feature type="compositionally biased region" description="Low complexity" evidence="2">
    <location>
        <begin position="1965"/>
        <end position="1982"/>
    </location>
</feature>
<dbReference type="VEuPathDB" id="TriTrypDB:LdBPK_100580.1"/>
<dbReference type="Proteomes" id="UP000318447">
    <property type="component" value="Unassembled WGS sequence"/>
</dbReference>
<feature type="region of interest" description="Disordered" evidence="2">
    <location>
        <begin position="2051"/>
        <end position="2194"/>
    </location>
</feature>
<feature type="signal peptide" evidence="3">
    <location>
        <begin position="1"/>
        <end position="21"/>
    </location>
</feature>
<protein>
    <submittedName>
        <fullName evidence="4">Uncharacterized protein</fullName>
    </submittedName>
</protein>
<evidence type="ECO:0000256" key="1">
    <source>
        <dbReference type="SAM" id="Coils"/>
    </source>
</evidence>
<evidence type="ECO:0000256" key="2">
    <source>
        <dbReference type="SAM" id="MobiDB-lite"/>
    </source>
</evidence>
<feature type="region of interest" description="Disordered" evidence="2">
    <location>
        <begin position="1053"/>
        <end position="1112"/>
    </location>
</feature>
<dbReference type="VEuPathDB" id="TriTrypDB:LDHU3_10.0900"/>
<feature type="compositionally biased region" description="Basic and acidic residues" evidence="2">
    <location>
        <begin position="1162"/>
        <end position="1178"/>
    </location>
</feature>
<keyword evidence="3" id="KW-0732">Signal</keyword>
<feature type="coiled-coil region" evidence="1">
    <location>
        <begin position="1883"/>
        <end position="1925"/>
    </location>
</feature>
<dbReference type="PANTHER" id="PTHR24216">
    <property type="entry name" value="PAXILLIN-RELATED"/>
    <property type="match status" value="1"/>
</dbReference>
<keyword evidence="1" id="KW-0175">Coiled coil</keyword>
<dbReference type="VEuPathDB" id="TriTrypDB:LdCL_100012600"/>
<feature type="region of interest" description="Disordered" evidence="2">
    <location>
        <begin position="1965"/>
        <end position="1985"/>
    </location>
</feature>
<dbReference type="VEuPathDB" id="TriTrypDB:LdBPK_100590.1"/>
<feature type="region of interest" description="Disordered" evidence="2">
    <location>
        <begin position="1162"/>
        <end position="1186"/>
    </location>
</feature>
<feature type="coiled-coil region" evidence="1">
    <location>
        <begin position="1716"/>
        <end position="1775"/>
    </location>
</feature>
<feature type="compositionally biased region" description="Polar residues" evidence="2">
    <location>
        <begin position="819"/>
        <end position="828"/>
    </location>
</feature>
<feature type="compositionally biased region" description="Low complexity" evidence="2">
    <location>
        <begin position="775"/>
        <end position="795"/>
    </location>
</feature>
<dbReference type="PANTHER" id="PTHR24216:SF65">
    <property type="entry name" value="PAXILLIN-LIKE PROTEIN 1"/>
    <property type="match status" value="1"/>
</dbReference>
<feature type="compositionally biased region" description="Low complexity" evidence="2">
    <location>
        <begin position="2000"/>
        <end position="2024"/>
    </location>
</feature>
<dbReference type="EMBL" id="RHLC01000036">
    <property type="protein sequence ID" value="TPP46608.1"/>
    <property type="molecule type" value="Genomic_DNA"/>
</dbReference>
<feature type="coiled-coil region" evidence="1">
    <location>
        <begin position="1556"/>
        <end position="1597"/>
    </location>
</feature>
<feature type="compositionally biased region" description="Basic and acidic residues" evidence="2">
    <location>
        <begin position="871"/>
        <end position="881"/>
    </location>
</feature>
<comment type="caution">
    <text evidence="4">The sequence shown here is derived from an EMBL/GenBank/DDBJ whole genome shotgun (WGS) entry which is preliminary data.</text>
</comment>
<evidence type="ECO:0000256" key="3">
    <source>
        <dbReference type="SAM" id="SignalP"/>
    </source>
</evidence>
<feature type="compositionally biased region" description="Pro residues" evidence="2">
    <location>
        <begin position="979"/>
        <end position="988"/>
    </location>
</feature>
<feature type="compositionally biased region" description="Low complexity" evidence="2">
    <location>
        <begin position="1072"/>
        <end position="1082"/>
    </location>
</feature>
<feature type="compositionally biased region" description="Low complexity" evidence="2">
    <location>
        <begin position="1095"/>
        <end position="1112"/>
    </location>
</feature>
<feature type="coiled-coil region" evidence="1">
    <location>
        <begin position="1192"/>
        <end position="1281"/>
    </location>
</feature>
<dbReference type="VEuPathDB" id="TriTrypDB:LDHU3_10.0910"/>
<reference evidence="5" key="1">
    <citation type="submission" date="2019-02" db="EMBL/GenBank/DDBJ databases">
        <title>FDA dAtabase for Regulatory Grade micrObial Sequences (FDA-ARGOS): Supporting development and validation of Infectious Disease Dx tests.</title>
        <authorList>
            <person name="Duncan R."/>
            <person name="Fisher C."/>
            <person name="Tallon L."/>
            <person name="Sadzewicz L."/>
            <person name="Sengamalay N."/>
            <person name="Ott S."/>
            <person name="Godinez A."/>
            <person name="Nagaraj S."/>
            <person name="Vavikolanu K."/>
            <person name="Nadendla S."/>
            <person name="Aluvathingal J."/>
            <person name="Sichtig H."/>
        </authorList>
    </citation>
    <scope>NUCLEOTIDE SEQUENCE [LARGE SCALE GENOMIC DNA]</scope>
    <source>
        <strain evidence="5">FDAARGOS_361</strain>
    </source>
</reference>
<evidence type="ECO:0000313" key="5">
    <source>
        <dbReference type="Proteomes" id="UP000318447"/>
    </source>
</evidence>
<feature type="region of interest" description="Disordered" evidence="2">
    <location>
        <begin position="767"/>
        <end position="894"/>
    </location>
</feature>
<name>A0A504XG04_LEIDO</name>